<dbReference type="Gene3D" id="3.90.1150.10">
    <property type="entry name" value="Aspartate Aminotransferase, domain 1"/>
    <property type="match status" value="1"/>
</dbReference>
<dbReference type="HOGENOM" id="CLU_003703_13_1_1"/>
<feature type="region of interest" description="Disordered" evidence="1">
    <location>
        <begin position="1087"/>
        <end position="1131"/>
    </location>
</feature>
<dbReference type="Pfam" id="PF18758">
    <property type="entry name" value="KDZ"/>
    <property type="match status" value="1"/>
</dbReference>
<dbReference type="AlphaFoldDB" id="A8PB02"/>
<accession>A8PB02</accession>
<evidence type="ECO:0000313" key="4">
    <source>
        <dbReference type="Proteomes" id="UP000001861"/>
    </source>
</evidence>
<dbReference type="Pfam" id="PF18803">
    <property type="entry name" value="CxC2"/>
    <property type="match status" value="1"/>
</dbReference>
<comment type="caution">
    <text evidence="3">The sequence shown here is derived from an EMBL/GenBank/DDBJ whole genome shotgun (WGS) entry which is preliminary data.</text>
</comment>
<dbReference type="InterPro" id="IPR015422">
    <property type="entry name" value="PyrdxlP-dep_Trfase_small"/>
</dbReference>
<feature type="compositionally biased region" description="Low complexity" evidence="1">
    <location>
        <begin position="19"/>
        <end position="35"/>
    </location>
</feature>
<protein>
    <recommendedName>
        <fullName evidence="2">CxC2-like cysteine cluster KDZ transposase-associated domain-containing protein</fullName>
    </recommendedName>
</protein>
<evidence type="ECO:0000259" key="2">
    <source>
        <dbReference type="Pfam" id="PF18803"/>
    </source>
</evidence>
<dbReference type="SUPFAM" id="SSF53383">
    <property type="entry name" value="PLP-dependent transferases"/>
    <property type="match status" value="1"/>
</dbReference>
<feature type="compositionally biased region" description="Polar residues" evidence="1">
    <location>
        <begin position="915"/>
        <end position="925"/>
    </location>
</feature>
<evidence type="ECO:0000313" key="3">
    <source>
        <dbReference type="EMBL" id="EAU81753.2"/>
    </source>
</evidence>
<organism evidence="3 4">
    <name type="scientific">Coprinopsis cinerea (strain Okayama-7 / 130 / ATCC MYA-4618 / FGSC 9003)</name>
    <name type="common">Inky cap fungus</name>
    <name type="synonym">Hormographiella aspergillata</name>
    <dbReference type="NCBI Taxonomy" id="240176"/>
    <lineage>
        <taxon>Eukaryota</taxon>
        <taxon>Fungi</taxon>
        <taxon>Dikarya</taxon>
        <taxon>Basidiomycota</taxon>
        <taxon>Agaricomycotina</taxon>
        <taxon>Agaricomycetes</taxon>
        <taxon>Agaricomycetidae</taxon>
        <taxon>Agaricales</taxon>
        <taxon>Agaricineae</taxon>
        <taxon>Psathyrellaceae</taxon>
        <taxon>Coprinopsis</taxon>
    </lineage>
</organism>
<dbReference type="PANTHER" id="PTHR33096">
    <property type="entry name" value="CXC2 DOMAIN-CONTAINING PROTEIN"/>
    <property type="match status" value="1"/>
</dbReference>
<dbReference type="Proteomes" id="UP000001861">
    <property type="component" value="Unassembled WGS sequence"/>
</dbReference>
<dbReference type="InterPro" id="IPR015424">
    <property type="entry name" value="PyrdxlP-dep_Trfase"/>
</dbReference>
<reference evidence="3 4" key="1">
    <citation type="journal article" date="2010" name="Proc. Natl. Acad. Sci. U.S.A.">
        <title>Insights into evolution of multicellular fungi from the assembled chromosomes of the mushroom Coprinopsis cinerea (Coprinus cinereus).</title>
        <authorList>
            <person name="Stajich J.E."/>
            <person name="Wilke S.K."/>
            <person name="Ahren D."/>
            <person name="Au C.H."/>
            <person name="Birren B.W."/>
            <person name="Borodovsky M."/>
            <person name="Burns C."/>
            <person name="Canback B."/>
            <person name="Casselton L.A."/>
            <person name="Cheng C.K."/>
            <person name="Deng J."/>
            <person name="Dietrich F.S."/>
            <person name="Fargo D.C."/>
            <person name="Farman M.L."/>
            <person name="Gathman A.C."/>
            <person name="Goldberg J."/>
            <person name="Guigo R."/>
            <person name="Hoegger P.J."/>
            <person name="Hooker J.B."/>
            <person name="Huggins A."/>
            <person name="James T.Y."/>
            <person name="Kamada T."/>
            <person name="Kilaru S."/>
            <person name="Kodira C."/>
            <person name="Kues U."/>
            <person name="Kupfer D."/>
            <person name="Kwan H.S."/>
            <person name="Lomsadze A."/>
            <person name="Li W."/>
            <person name="Lilly W.W."/>
            <person name="Ma L.J."/>
            <person name="Mackey A.J."/>
            <person name="Manning G."/>
            <person name="Martin F."/>
            <person name="Muraguchi H."/>
            <person name="Natvig D.O."/>
            <person name="Palmerini H."/>
            <person name="Ramesh M.A."/>
            <person name="Rehmeyer C.J."/>
            <person name="Roe B.A."/>
            <person name="Shenoy N."/>
            <person name="Stanke M."/>
            <person name="Ter-Hovhannisyan V."/>
            <person name="Tunlid A."/>
            <person name="Velagapudi R."/>
            <person name="Vision T.J."/>
            <person name="Zeng Q."/>
            <person name="Zolan M.E."/>
            <person name="Pukkila P.J."/>
        </authorList>
    </citation>
    <scope>NUCLEOTIDE SEQUENCE [LARGE SCALE GENOMIC DNA]</scope>
    <source>
        <strain evidence="4">Okayama-7 / 130 / ATCC MYA-4618 / FGSC 9003</strain>
    </source>
</reference>
<evidence type="ECO:0000256" key="1">
    <source>
        <dbReference type="SAM" id="MobiDB-lite"/>
    </source>
</evidence>
<keyword evidence="4" id="KW-1185">Reference proteome</keyword>
<dbReference type="VEuPathDB" id="FungiDB:CC1G_12134"/>
<dbReference type="RefSeq" id="XP_001840080.2">
    <property type="nucleotide sequence ID" value="XM_001840028.2"/>
</dbReference>
<dbReference type="eggNOG" id="ENOG502SJXV">
    <property type="taxonomic scope" value="Eukaryota"/>
</dbReference>
<feature type="region of interest" description="Disordered" evidence="1">
    <location>
        <begin position="67"/>
        <end position="105"/>
    </location>
</feature>
<feature type="compositionally biased region" description="Basic and acidic residues" evidence="1">
    <location>
        <begin position="1103"/>
        <end position="1118"/>
    </location>
</feature>
<dbReference type="InterPro" id="IPR040521">
    <property type="entry name" value="KDZ"/>
</dbReference>
<dbReference type="InParanoid" id="A8PB02"/>
<dbReference type="EMBL" id="AACS02000004">
    <property type="protein sequence ID" value="EAU81753.2"/>
    <property type="molecule type" value="Genomic_DNA"/>
</dbReference>
<dbReference type="OrthoDB" id="3257768at2759"/>
<dbReference type="GeneID" id="6016703"/>
<feature type="region of interest" description="Disordered" evidence="1">
    <location>
        <begin position="904"/>
        <end position="933"/>
    </location>
</feature>
<dbReference type="InterPro" id="IPR041457">
    <property type="entry name" value="CxC2_KDZ-assoc"/>
</dbReference>
<dbReference type="PANTHER" id="PTHR33096:SF1">
    <property type="entry name" value="CXC1-LIKE CYSTEINE CLUSTER ASSOCIATED WITH KDZ TRANSPOSASES DOMAIN-CONTAINING PROTEIN"/>
    <property type="match status" value="1"/>
</dbReference>
<feature type="domain" description="CxC2-like cysteine cluster KDZ transposase-associated" evidence="2">
    <location>
        <begin position="179"/>
        <end position="276"/>
    </location>
</feature>
<name>A8PB02_COPC7</name>
<dbReference type="OMA" id="WQEEWEI"/>
<feature type="region of interest" description="Disordered" evidence="1">
    <location>
        <begin position="1"/>
        <end position="48"/>
    </location>
</feature>
<dbReference type="KEGG" id="cci:CC1G_12134"/>
<sequence>MASRSGVARFKRAIHAIQNSANSERSSSPPSSPSRSADELSISARGTTVTSSTLPSLLQYVNSRLPAQQATPTAEEPSNNLAQQDPQSNLKGDAQPKPEPTRSQTTVLVDEFEAALPRLTTLFFEATNPTANTVDDSCIDCFATAHRHQPLHWARIWNPENQYFERKDLSEIQPKSTFILGHARDGGRCSTPSNKVTLTLVDVNGIHKVHAAFCDCQGIHDRVTQLMKSGFFPATPTLPRTAFSFAVLRLFHLLQLEAKASAYDFCSALRRLSDNVFTDRIPNIYPQFIVAMQVWRVMVATKRSGQAHGIDSILTHRQSGNLLVHCPVCPEPFVNTDVNAKRVPGAFSQLQLTADGNHHANRYMKNTDPLNRSLFDGRGYFPRDDEYKAYLGRLDHNVGEKSTCNYLNAAEKQDRKKFKNMDITGVVKIDCSHCFIKSVVDLQLGERFPNTDMALVRALLLYKIVSPDGSPHHIIAHDVVLSYDIACAYIRKLIDRVCAMFKEASVKGVNDVVKRIRCIIPAVHVHNHQDSCMYCFGPAYTQHIGHFHGETAEQPWVELNQLGPQIRQMNNGHRQDCIIDFFSDWNWKKLRQMASTLESETKDARDTYHQHKIRFHALCELHKTKIGEWNKLDREKREVKGKECDCVYSHSKRKVPSQQSIVDALLASTNVTSRSASVTMDTTVNFVNEGISIQILQFEIRTKMASLKDHPLSSLEKEVETNTKALKKRLDAWRLDQKTHMPSISEHLTLHLATKPHISDERLFLPSDFSHDLHAQLQIVHLAEVEIKLREGVAFDTIKTIQQYVKTSDALLHHKRTDARGQDQNTRANVQISRVAAKKKGLIDLYNANRNAILGLGHPQSDTLSRSFPEMKIEDTMRRAVMAKRALGDSRRFDGSLWAAGTAGRSDATKKRKSAPSTSFATGTSKHPPAASSSAAISKTIDIEDGWIWRLGSVGKLTEDEVREWEEEGDRVHWFRAEADMERWREQWEIKLIECIRCIRSFEKMAETWLTLSRKSGMPASQASFARKQAAMYRTLGEGVARVFSELQSNEPTRYVDGEDVVEYITRHRRAELAGFHPNHTPRLLLHGLVGGKDHGEDGEDGESGKDGKEGGEEREGGGGKGGEGEDFTNEEKRALERSLVSYLTDEYKVILGRGGGFHFLEPGWVRLTFSLKREVVDEGLRRIEDAFGWERWSGLGRA</sequence>
<gene>
    <name evidence="3" type="ORF">CC1G_12134</name>
</gene>
<proteinExistence type="predicted"/>
<feature type="compositionally biased region" description="Polar residues" evidence="1">
    <location>
        <begin position="67"/>
        <end position="90"/>
    </location>
</feature>